<feature type="domain" description="O-methyltransferase C-terminal" evidence="4">
    <location>
        <begin position="90"/>
        <end position="240"/>
    </location>
</feature>
<dbReference type="AlphaFoldDB" id="A0A371H7I6"/>
<keyword evidence="3" id="KW-0949">S-adenosyl-L-methionine</keyword>
<dbReference type="STRING" id="157652.A0A371H7I6"/>
<dbReference type="Gene3D" id="1.10.10.10">
    <property type="entry name" value="Winged helix-like DNA-binding domain superfamily/Winged helix DNA-binding domain"/>
    <property type="match status" value="1"/>
</dbReference>
<dbReference type="PANTHER" id="PTHR11746">
    <property type="entry name" value="O-METHYLTRANSFERASE"/>
    <property type="match status" value="1"/>
</dbReference>
<gene>
    <name evidence="5" type="primary">D7OMT</name>
    <name evidence="5" type="ORF">CR513_18276</name>
</gene>
<organism evidence="5 6">
    <name type="scientific">Mucuna pruriens</name>
    <name type="common">Velvet bean</name>
    <name type="synonym">Dolichos pruriens</name>
    <dbReference type="NCBI Taxonomy" id="157652"/>
    <lineage>
        <taxon>Eukaryota</taxon>
        <taxon>Viridiplantae</taxon>
        <taxon>Streptophyta</taxon>
        <taxon>Embryophyta</taxon>
        <taxon>Tracheophyta</taxon>
        <taxon>Spermatophyta</taxon>
        <taxon>Magnoliopsida</taxon>
        <taxon>eudicotyledons</taxon>
        <taxon>Gunneridae</taxon>
        <taxon>Pentapetalae</taxon>
        <taxon>rosids</taxon>
        <taxon>fabids</taxon>
        <taxon>Fabales</taxon>
        <taxon>Fabaceae</taxon>
        <taxon>Papilionoideae</taxon>
        <taxon>50 kb inversion clade</taxon>
        <taxon>NPAAA clade</taxon>
        <taxon>indigoferoid/millettioid clade</taxon>
        <taxon>Phaseoleae</taxon>
        <taxon>Mucuna</taxon>
    </lineage>
</organism>
<comment type="caution">
    <text evidence="5">The sequence shown here is derived from an EMBL/GenBank/DDBJ whole genome shotgun (WGS) entry which is preliminary data.</text>
</comment>
<dbReference type="Pfam" id="PF00891">
    <property type="entry name" value="Methyltransf_2"/>
    <property type="match status" value="1"/>
</dbReference>
<dbReference type="Gene3D" id="3.40.50.150">
    <property type="entry name" value="Vaccinia Virus protein VP39"/>
    <property type="match status" value="1"/>
</dbReference>
<dbReference type="Proteomes" id="UP000257109">
    <property type="component" value="Unassembled WGS sequence"/>
</dbReference>
<dbReference type="PROSITE" id="PS51683">
    <property type="entry name" value="SAM_OMT_II"/>
    <property type="match status" value="1"/>
</dbReference>
<dbReference type="SUPFAM" id="SSF53335">
    <property type="entry name" value="S-adenosyl-L-methionine-dependent methyltransferases"/>
    <property type="match status" value="1"/>
</dbReference>
<dbReference type="InterPro" id="IPR001077">
    <property type="entry name" value="COMT_C"/>
</dbReference>
<dbReference type="InterPro" id="IPR016461">
    <property type="entry name" value="COMT-like"/>
</dbReference>
<sequence length="240" mass="26610">MAVIQVRSLKVKLSCTDNCLPSLILCVSIPATKVVQVQSLMQYLAHNGFFEKVRIHDKREEKEAHALTVASELLDLIYGSFFPKTLHIYNESFNDAMASDSQMSNLALRDYNVIFEGLKSIVDVGGGTGTIAKIDRPHVVDSLSGSSNNLSYVGGDMFKSIPEADAILLKLILHNWTDNDCIKILNNCKKAISSDDKRGKVIVIDVVINENQDEHQVTTLKLLLDVNMACLNGKERSEEE</sequence>
<keyword evidence="1" id="KW-0489">Methyltransferase</keyword>
<evidence type="ECO:0000256" key="1">
    <source>
        <dbReference type="ARBA" id="ARBA00022603"/>
    </source>
</evidence>
<protein>
    <submittedName>
        <fullName evidence="5">Isoflavone 7-O-methyltransferase</fullName>
    </submittedName>
</protein>
<evidence type="ECO:0000313" key="6">
    <source>
        <dbReference type="Proteomes" id="UP000257109"/>
    </source>
</evidence>
<dbReference type="GO" id="GO:0032259">
    <property type="term" value="P:methylation"/>
    <property type="evidence" value="ECO:0007669"/>
    <property type="project" value="UniProtKB-KW"/>
</dbReference>
<evidence type="ECO:0000259" key="4">
    <source>
        <dbReference type="Pfam" id="PF00891"/>
    </source>
</evidence>
<feature type="non-terminal residue" evidence="5">
    <location>
        <position position="1"/>
    </location>
</feature>
<dbReference type="EMBL" id="QJKJ01003382">
    <property type="protein sequence ID" value="RDX98758.1"/>
    <property type="molecule type" value="Genomic_DNA"/>
</dbReference>
<evidence type="ECO:0000313" key="5">
    <source>
        <dbReference type="EMBL" id="RDX98758.1"/>
    </source>
</evidence>
<evidence type="ECO:0000256" key="2">
    <source>
        <dbReference type="ARBA" id="ARBA00022679"/>
    </source>
</evidence>
<dbReference type="InterPro" id="IPR036388">
    <property type="entry name" value="WH-like_DNA-bd_sf"/>
</dbReference>
<proteinExistence type="predicted"/>
<reference evidence="5" key="1">
    <citation type="submission" date="2018-05" db="EMBL/GenBank/DDBJ databases">
        <title>Draft genome of Mucuna pruriens seed.</title>
        <authorList>
            <person name="Nnadi N.E."/>
            <person name="Vos R."/>
            <person name="Hasami M.H."/>
            <person name="Devisetty U.K."/>
            <person name="Aguiy J.C."/>
        </authorList>
    </citation>
    <scope>NUCLEOTIDE SEQUENCE [LARGE SCALE GENOMIC DNA]</scope>
    <source>
        <strain evidence="5">JCA_2017</strain>
    </source>
</reference>
<dbReference type="GO" id="GO:0008171">
    <property type="term" value="F:O-methyltransferase activity"/>
    <property type="evidence" value="ECO:0007669"/>
    <property type="project" value="InterPro"/>
</dbReference>
<keyword evidence="6" id="KW-1185">Reference proteome</keyword>
<name>A0A371H7I6_MUCPR</name>
<accession>A0A371H7I6</accession>
<dbReference type="InterPro" id="IPR029063">
    <property type="entry name" value="SAM-dependent_MTases_sf"/>
</dbReference>
<keyword evidence="2" id="KW-0808">Transferase</keyword>
<evidence type="ECO:0000256" key="3">
    <source>
        <dbReference type="ARBA" id="ARBA00022691"/>
    </source>
</evidence>
<dbReference type="OrthoDB" id="543905at2759"/>